<feature type="compositionally biased region" description="Basic and acidic residues" evidence="1">
    <location>
        <begin position="73"/>
        <end position="87"/>
    </location>
</feature>
<sequence>MQLHGDGASRREDVRRWCGDPRRGAGSRSVILGAPRTAHQVRPYRARAAPPPGRTAVRAAGAATTPSAPRPASEYEGRREPCRGREQVRRRRALPRTLAARRVHRGAGPDVID</sequence>
<organism evidence="2 3">
    <name type="scientific">Streptomyces daghestanicus</name>
    <dbReference type="NCBI Taxonomy" id="66885"/>
    <lineage>
        <taxon>Bacteria</taxon>
        <taxon>Bacillati</taxon>
        <taxon>Actinomycetota</taxon>
        <taxon>Actinomycetes</taxon>
        <taxon>Kitasatosporales</taxon>
        <taxon>Streptomycetaceae</taxon>
        <taxon>Streptomyces</taxon>
    </lineage>
</organism>
<reference evidence="2" key="1">
    <citation type="submission" date="2024-05" db="EMBL/GenBank/DDBJ databases">
        <title>Whole genome shotgun sequence of Streptomyces daghestanicus NBRC 12762.</title>
        <authorList>
            <person name="Komaki H."/>
            <person name="Tamura T."/>
        </authorList>
    </citation>
    <scope>NUCLEOTIDE SEQUENCE</scope>
    <source>
        <strain evidence="2">NBRC 12762</strain>
    </source>
</reference>
<dbReference type="EMBL" id="BNDX01000007">
    <property type="protein sequence ID" value="GHI29950.1"/>
    <property type="molecule type" value="Genomic_DNA"/>
</dbReference>
<comment type="caution">
    <text evidence="2">The sequence shown here is derived from an EMBL/GenBank/DDBJ whole genome shotgun (WGS) entry which is preliminary data.</text>
</comment>
<protein>
    <submittedName>
        <fullName evidence="2">Uncharacterized protein</fullName>
    </submittedName>
</protein>
<evidence type="ECO:0000256" key="1">
    <source>
        <dbReference type="SAM" id="MobiDB-lite"/>
    </source>
</evidence>
<gene>
    <name evidence="2" type="ORF">Sdagh_16800</name>
</gene>
<feature type="compositionally biased region" description="Low complexity" evidence="1">
    <location>
        <begin position="41"/>
        <end position="72"/>
    </location>
</feature>
<evidence type="ECO:0000313" key="3">
    <source>
        <dbReference type="Proteomes" id="UP001052655"/>
    </source>
</evidence>
<feature type="compositionally biased region" description="Basic residues" evidence="1">
    <location>
        <begin position="88"/>
        <end position="105"/>
    </location>
</feature>
<feature type="compositionally biased region" description="Basic and acidic residues" evidence="1">
    <location>
        <begin position="7"/>
        <end position="23"/>
    </location>
</feature>
<feature type="region of interest" description="Disordered" evidence="1">
    <location>
        <begin position="1"/>
        <end position="113"/>
    </location>
</feature>
<keyword evidence="3" id="KW-1185">Reference proteome</keyword>
<dbReference type="Proteomes" id="UP001052655">
    <property type="component" value="Unassembled WGS sequence"/>
</dbReference>
<name>A0ABQ3PY43_9ACTN</name>
<evidence type="ECO:0000313" key="2">
    <source>
        <dbReference type="EMBL" id="GHI29950.1"/>
    </source>
</evidence>
<proteinExistence type="predicted"/>
<accession>A0ABQ3PY43</accession>